<dbReference type="InParanoid" id="A0A2P6NT74"/>
<name>A0A2P6NT74_9EUKA</name>
<organism evidence="2 3">
    <name type="scientific">Planoprotostelium fungivorum</name>
    <dbReference type="NCBI Taxonomy" id="1890364"/>
    <lineage>
        <taxon>Eukaryota</taxon>
        <taxon>Amoebozoa</taxon>
        <taxon>Evosea</taxon>
        <taxon>Variosea</taxon>
        <taxon>Cavosteliida</taxon>
        <taxon>Cavosteliaceae</taxon>
        <taxon>Planoprotostelium</taxon>
    </lineage>
</organism>
<protein>
    <submittedName>
        <fullName evidence="2">Uncharacterized protein</fullName>
    </submittedName>
</protein>
<evidence type="ECO:0000256" key="1">
    <source>
        <dbReference type="SAM" id="MobiDB-lite"/>
    </source>
</evidence>
<feature type="region of interest" description="Disordered" evidence="1">
    <location>
        <begin position="1"/>
        <end position="25"/>
    </location>
</feature>
<keyword evidence="3" id="KW-1185">Reference proteome</keyword>
<evidence type="ECO:0000313" key="3">
    <source>
        <dbReference type="Proteomes" id="UP000241769"/>
    </source>
</evidence>
<reference evidence="2 3" key="1">
    <citation type="journal article" date="2018" name="Genome Biol. Evol.">
        <title>Multiple Roots of Fruiting Body Formation in Amoebozoa.</title>
        <authorList>
            <person name="Hillmann F."/>
            <person name="Forbes G."/>
            <person name="Novohradska S."/>
            <person name="Ferling I."/>
            <person name="Riege K."/>
            <person name="Groth M."/>
            <person name="Westermann M."/>
            <person name="Marz M."/>
            <person name="Spaller T."/>
            <person name="Winckler T."/>
            <person name="Schaap P."/>
            <person name="Glockner G."/>
        </authorList>
    </citation>
    <scope>NUCLEOTIDE SEQUENCE [LARGE SCALE GENOMIC DNA]</scope>
    <source>
        <strain evidence="2 3">Jena</strain>
    </source>
</reference>
<sequence>MSVKLNRFVESPRSEGDEPWSELPSPHGLLINEEEVELAANFFRGDVKGPITAKKFESQMRSMGLHVSHADLKILFDSEKDITTEKLLDLLRSNKLPDDFDPAISAYNSWISNEQKSMTWGDMKQIVSRMTGRELNSQDIAVCLNTCGHTHARPRSAAAAATLTELVEDESLARRHSYYHSFL</sequence>
<comment type="caution">
    <text evidence="2">The sequence shown here is derived from an EMBL/GenBank/DDBJ whole genome shotgun (WGS) entry which is preliminary data.</text>
</comment>
<dbReference type="EMBL" id="MDYQ01000022">
    <property type="protein sequence ID" value="PRP87172.1"/>
    <property type="molecule type" value="Genomic_DNA"/>
</dbReference>
<dbReference type="Proteomes" id="UP000241769">
    <property type="component" value="Unassembled WGS sequence"/>
</dbReference>
<dbReference type="AlphaFoldDB" id="A0A2P6NT74"/>
<dbReference type="OrthoDB" id="26525at2759"/>
<accession>A0A2P6NT74</accession>
<gene>
    <name evidence="2" type="ORF">PROFUN_01434</name>
</gene>
<proteinExistence type="predicted"/>
<evidence type="ECO:0000313" key="2">
    <source>
        <dbReference type="EMBL" id="PRP87172.1"/>
    </source>
</evidence>